<comment type="caution">
    <text evidence="2">The sequence shown here is derived from an EMBL/GenBank/DDBJ whole genome shotgun (WGS) entry which is preliminary data.</text>
</comment>
<dbReference type="RefSeq" id="WP_126019010.1">
    <property type="nucleotide sequence ID" value="NZ_RXFT01000001.1"/>
</dbReference>
<gene>
    <name evidence="2" type="ORF">EJP67_02330</name>
</gene>
<dbReference type="Proteomes" id="UP000281118">
    <property type="component" value="Unassembled WGS sequence"/>
</dbReference>
<sequence length="165" mass="17962">MSSIPMSFDGTEQMAHRPAHHRTEQYPGMIVTTVAQPLQITGPAQASSKPLVRRGNGALIYRTILDLAEANKVATRQVLMETLGLPYSIVDDHVKRMIEDGRLRRVMPGVFEPVLEAAEDRAISVTHLPGGGAKLEIGDLCADLTLRELRMLAMASGGVLFAFGR</sequence>
<feature type="region of interest" description="Disordered" evidence="1">
    <location>
        <begin position="1"/>
        <end position="24"/>
    </location>
</feature>
<organism evidence="2 3">
    <name type="scientific">Variovorax guangxiensis</name>
    <dbReference type="NCBI Taxonomy" id="1775474"/>
    <lineage>
        <taxon>Bacteria</taxon>
        <taxon>Pseudomonadati</taxon>
        <taxon>Pseudomonadota</taxon>
        <taxon>Betaproteobacteria</taxon>
        <taxon>Burkholderiales</taxon>
        <taxon>Comamonadaceae</taxon>
        <taxon>Variovorax</taxon>
    </lineage>
</organism>
<evidence type="ECO:0000256" key="1">
    <source>
        <dbReference type="SAM" id="MobiDB-lite"/>
    </source>
</evidence>
<name>A0A433MD56_9BURK</name>
<evidence type="ECO:0000313" key="2">
    <source>
        <dbReference type="EMBL" id="RUR65891.1"/>
    </source>
</evidence>
<protein>
    <submittedName>
        <fullName evidence="2">Uncharacterized protein</fullName>
    </submittedName>
</protein>
<reference evidence="2 3" key="1">
    <citation type="submission" date="2018-12" db="EMBL/GenBank/DDBJ databases">
        <title>The genome sequences of Variovorax guangxiensis DSM 27352.</title>
        <authorList>
            <person name="Gao J."/>
            <person name="Sun J."/>
        </authorList>
    </citation>
    <scope>NUCLEOTIDE SEQUENCE [LARGE SCALE GENOMIC DNA]</scope>
    <source>
        <strain evidence="2 3">DSM 27352</strain>
    </source>
</reference>
<evidence type="ECO:0000313" key="3">
    <source>
        <dbReference type="Proteomes" id="UP000281118"/>
    </source>
</evidence>
<dbReference type="OrthoDB" id="6686991at2"/>
<accession>A0A433MD56</accession>
<proteinExistence type="predicted"/>
<dbReference type="AlphaFoldDB" id="A0A433MD56"/>
<dbReference type="EMBL" id="RXFT01000001">
    <property type="protein sequence ID" value="RUR65891.1"/>
    <property type="molecule type" value="Genomic_DNA"/>
</dbReference>